<feature type="transmembrane region" description="Helical" evidence="6">
    <location>
        <begin position="169"/>
        <end position="192"/>
    </location>
</feature>
<comment type="subcellular location">
    <subcellularLocation>
        <location evidence="1">Cell membrane</location>
        <topology evidence="1">Multi-pass membrane protein</topology>
    </subcellularLocation>
</comment>
<dbReference type="OrthoDB" id="9803985at2"/>
<keyword evidence="4 6" id="KW-1133">Transmembrane helix</keyword>
<feature type="transmembrane region" description="Helical" evidence="6">
    <location>
        <begin position="6"/>
        <end position="24"/>
    </location>
</feature>
<dbReference type="PANTHER" id="PTHR42688">
    <property type="entry name" value="CONSERVED PROTEIN"/>
    <property type="match status" value="1"/>
</dbReference>
<evidence type="ECO:0000256" key="6">
    <source>
        <dbReference type="SAM" id="Phobius"/>
    </source>
</evidence>
<keyword evidence="5 6" id="KW-0472">Membrane</keyword>
<dbReference type="GO" id="GO:0022857">
    <property type="term" value="F:transmembrane transporter activity"/>
    <property type="evidence" value="ECO:0007669"/>
    <property type="project" value="InterPro"/>
</dbReference>
<evidence type="ECO:0000313" key="8">
    <source>
        <dbReference type="EMBL" id="AWB10715.1"/>
    </source>
</evidence>
<evidence type="ECO:0000256" key="4">
    <source>
        <dbReference type="ARBA" id="ARBA00022989"/>
    </source>
</evidence>
<reference evidence="8 9" key="1">
    <citation type="submission" date="2017-04" db="EMBL/GenBank/DDBJ databases">
        <title>Genomic insights into metabolism of Thermodesulfobium acidiphilum.</title>
        <authorList>
            <person name="Toshchakov S.V."/>
            <person name="Frolov E.N."/>
            <person name="Kublanov I.V."/>
            <person name="Samarov N.I."/>
            <person name="Novikov A."/>
            <person name="Lebedinsky A.V."/>
            <person name="Bonch-Osmolovskaya E.A."/>
            <person name="Chernyh N.A."/>
        </authorList>
    </citation>
    <scope>NUCLEOTIDE SEQUENCE [LARGE SCALE GENOMIC DNA]</scope>
    <source>
        <strain evidence="8 9">3127-1</strain>
    </source>
</reference>
<evidence type="ECO:0000259" key="7">
    <source>
        <dbReference type="PROSITE" id="PS50850"/>
    </source>
</evidence>
<feature type="transmembrane region" description="Helical" evidence="6">
    <location>
        <begin position="248"/>
        <end position="268"/>
    </location>
</feature>
<dbReference type="AlphaFoldDB" id="A0A2R4W1P6"/>
<feature type="transmembrane region" description="Helical" evidence="6">
    <location>
        <begin position="36"/>
        <end position="61"/>
    </location>
</feature>
<dbReference type="GO" id="GO:0005886">
    <property type="term" value="C:plasma membrane"/>
    <property type="evidence" value="ECO:0007669"/>
    <property type="project" value="UniProtKB-SubCell"/>
</dbReference>
<protein>
    <submittedName>
        <fullName evidence="8">Major Facilitator Superfamily protein</fullName>
    </submittedName>
</protein>
<feature type="transmembrane region" description="Helical" evidence="6">
    <location>
        <begin position="365"/>
        <end position="384"/>
    </location>
</feature>
<dbReference type="CDD" id="cd17370">
    <property type="entry name" value="MFS_MJ1317_like"/>
    <property type="match status" value="1"/>
</dbReference>
<gene>
    <name evidence="8" type="ORF">TDSAC_1375</name>
</gene>
<dbReference type="InterPro" id="IPR036259">
    <property type="entry name" value="MFS_trans_sf"/>
</dbReference>
<keyword evidence="9" id="KW-1185">Reference proteome</keyword>
<evidence type="ECO:0000256" key="5">
    <source>
        <dbReference type="ARBA" id="ARBA00023136"/>
    </source>
</evidence>
<dbReference type="InterPro" id="IPR020846">
    <property type="entry name" value="MFS_dom"/>
</dbReference>
<dbReference type="Proteomes" id="UP000244792">
    <property type="component" value="Chromosome"/>
</dbReference>
<evidence type="ECO:0000256" key="2">
    <source>
        <dbReference type="ARBA" id="ARBA00022475"/>
    </source>
</evidence>
<keyword evidence="3 6" id="KW-0812">Transmembrane</keyword>
<dbReference type="PROSITE" id="PS50850">
    <property type="entry name" value="MFS"/>
    <property type="match status" value="1"/>
</dbReference>
<dbReference type="PANTHER" id="PTHR42688:SF1">
    <property type="entry name" value="BLR5212 PROTEIN"/>
    <property type="match status" value="1"/>
</dbReference>
<dbReference type="InterPro" id="IPR011701">
    <property type="entry name" value="MFS"/>
</dbReference>
<sequence>MDDLRRKSIVFIVLIGMVSLFADMTYEGARSISGQYLEILGASAAIVGFIGGLGELMGYAIRFFSGRLVDRTHKYWLLTIFGYFINLLSVPLIALLPLWQWAIFPMITERIGKGIRVPPKDAMLSFATKSVGRGWGFGIHEFLDQLGAVSGPIFVAIVLFFLGENNFRYAFFFLFIPALCAIGILFLSWFLYPVPSKLEVNLIEIDSKGLPKLFWIYCFCVLGFAVGFLDFVLIAFHLERAKIISQPIIPLLYAFTMGVDGVSALVFGKLFDKNGFIALLFAIVISVFANPLIFLSRSVYPIVAGMICWGIGLGALESIVRAAVANIVPASKRGSAFGIFNALLGIFWFVGSFVCGILYGISPVYLVAFSVTAQIFSVASFIYFRRSFRAV</sequence>
<dbReference type="Pfam" id="PF07690">
    <property type="entry name" value="MFS_1"/>
    <property type="match status" value="1"/>
</dbReference>
<evidence type="ECO:0000256" key="1">
    <source>
        <dbReference type="ARBA" id="ARBA00004651"/>
    </source>
</evidence>
<feature type="transmembrane region" description="Helical" evidence="6">
    <location>
        <begin position="81"/>
        <end position="104"/>
    </location>
</feature>
<feature type="domain" description="Major facilitator superfamily (MFS) profile" evidence="7">
    <location>
        <begin position="181"/>
        <end position="391"/>
    </location>
</feature>
<feature type="transmembrane region" description="Helical" evidence="6">
    <location>
        <begin position="336"/>
        <end position="359"/>
    </location>
</feature>
<dbReference type="Gene3D" id="1.20.1250.20">
    <property type="entry name" value="MFS general substrate transporter like domains"/>
    <property type="match status" value="2"/>
</dbReference>
<feature type="transmembrane region" description="Helical" evidence="6">
    <location>
        <begin position="275"/>
        <end position="294"/>
    </location>
</feature>
<evidence type="ECO:0000256" key="3">
    <source>
        <dbReference type="ARBA" id="ARBA00022692"/>
    </source>
</evidence>
<name>A0A2R4W1P6_THEAF</name>
<accession>A0A2R4W1P6</accession>
<dbReference type="InterPro" id="IPR052425">
    <property type="entry name" value="Uncharacterized_MFS-type"/>
</dbReference>
<organism evidence="8 9">
    <name type="scientific">Thermodesulfobium acidiphilum</name>
    <dbReference type="NCBI Taxonomy" id="1794699"/>
    <lineage>
        <taxon>Bacteria</taxon>
        <taxon>Pseudomonadati</taxon>
        <taxon>Thermodesulfobiota</taxon>
        <taxon>Thermodesulfobiia</taxon>
        <taxon>Thermodesulfobiales</taxon>
        <taxon>Thermodesulfobiaceae</taxon>
        <taxon>Thermodesulfobium</taxon>
    </lineage>
</organism>
<keyword evidence="2" id="KW-1003">Cell membrane</keyword>
<dbReference type="EMBL" id="CP020921">
    <property type="protein sequence ID" value="AWB10715.1"/>
    <property type="molecule type" value="Genomic_DNA"/>
</dbReference>
<feature type="transmembrane region" description="Helical" evidence="6">
    <location>
        <begin position="213"/>
        <end position="236"/>
    </location>
</feature>
<evidence type="ECO:0000313" key="9">
    <source>
        <dbReference type="Proteomes" id="UP000244792"/>
    </source>
</evidence>
<proteinExistence type="predicted"/>
<dbReference type="SUPFAM" id="SSF103473">
    <property type="entry name" value="MFS general substrate transporter"/>
    <property type="match status" value="1"/>
</dbReference>
<dbReference type="KEGG" id="taci:TDSAC_1375"/>
<feature type="transmembrane region" description="Helical" evidence="6">
    <location>
        <begin position="142"/>
        <end position="163"/>
    </location>
</feature>